<comment type="similarity">
    <text evidence="1">Belongs to the PhzF family.</text>
</comment>
<reference evidence="4" key="1">
    <citation type="journal article" date="2014" name="Proc. Natl. Acad. Sci. U.S.A.">
        <title>Extensive sampling of basidiomycete genomes demonstrates inadequacy of the white-rot/brown-rot paradigm for wood decay fungi.</title>
        <authorList>
            <person name="Riley R."/>
            <person name="Salamov A.A."/>
            <person name="Brown D.W."/>
            <person name="Nagy L.G."/>
            <person name="Floudas D."/>
            <person name="Held B.W."/>
            <person name="Levasseur A."/>
            <person name="Lombard V."/>
            <person name="Morin E."/>
            <person name="Otillar R."/>
            <person name="Lindquist E.A."/>
            <person name="Sun H."/>
            <person name="LaButti K.M."/>
            <person name="Schmutz J."/>
            <person name="Jabbour D."/>
            <person name="Luo H."/>
            <person name="Baker S.E."/>
            <person name="Pisabarro A.G."/>
            <person name="Walton J.D."/>
            <person name="Blanchette R.A."/>
            <person name="Henrissat B."/>
            <person name="Martin F."/>
            <person name="Cullen D."/>
            <person name="Hibbett D.S."/>
            <person name="Grigoriev I.V."/>
        </authorList>
    </citation>
    <scope>NUCLEOTIDE SEQUENCE [LARGE SCALE GENOMIC DNA]</scope>
    <source>
        <strain evidence="4">FD-172 SS1</strain>
    </source>
</reference>
<evidence type="ECO:0000313" key="4">
    <source>
        <dbReference type="Proteomes" id="UP000027195"/>
    </source>
</evidence>
<dbReference type="Proteomes" id="UP000027195">
    <property type="component" value="Unassembled WGS sequence"/>
</dbReference>
<dbReference type="EMBL" id="KL198031">
    <property type="protein sequence ID" value="KDQ15748.1"/>
    <property type="molecule type" value="Genomic_DNA"/>
</dbReference>
<organism evidence="3 4">
    <name type="scientific">Botryobasidium botryosum (strain FD-172 SS1)</name>
    <dbReference type="NCBI Taxonomy" id="930990"/>
    <lineage>
        <taxon>Eukaryota</taxon>
        <taxon>Fungi</taxon>
        <taxon>Dikarya</taxon>
        <taxon>Basidiomycota</taxon>
        <taxon>Agaricomycotina</taxon>
        <taxon>Agaricomycetes</taxon>
        <taxon>Cantharellales</taxon>
        <taxon>Botryobasidiaceae</taxon>
        <taxon>Botryobasidium</taxon>
    </lineage>
</organism>
<evidence type="ECO:0000256" key="1">
    <source>
        <dbReference type="ARBA" id="ARBA00008270"/>
    </source>
</evidence>
<dbReference type="InParanoid" id="A0A067MIZ4"/>
<dbReference type="Pfam" id="PF02567">
    <property type="entry name" value="PhzC-PhzF"/>
    <property type="match status" value="1"/>
</dbReference>
<keyword evidence="4" id="KW-1185">Reference proteome</keyword>
<evidence type="ECO:0000256" key="2">
    <source>
        <dbReference type="ARBA" id="ARBA00023235"/>
    </source>
</evidence>
<proteinExistence type="inferred from homology"/>
<dbReference type="Gene3D" id="3.10.310.10">
    <property type="entry name" value="Diaminopimelate Epimerase, Chain A, domain 1"/>
    <property type="match status" value="2"/>
</dbReference>
<dbReference type="InterPro" id="IPR003719">
    <property type="entry name" value="Phenazine_PhzF-like"/>
</dbReference>
<dbReference type="AlphaFoldDB" id="A0A067MIZ4"/>
<dbReference type="PANTHER" id="PTHR13774">
    <property type="entry name" value="PHENAZINE BIOSYNTHESIS PROTEIN"/>
    <property type="match status" value="1"/>
</dbReference>
<gene>
    <name evidence="3" type="ORF">BOTBODRAFT_173815</name>
</gene>
<dbReference type="FunCoup" id="A0A067MIZ4">
    <property type="interactions" value="368"/>
</dbReference>
<dbReference type="GO" id="GO:0005737">
    <property type="term" value="C:cytoplasm"/>
    <property type="evidence" value="ECO:0007669"/>
    <property type="project" value="TreeGrafter"/>
</dbReference>
<name>A0A067MIZ4_BOTB1</name>
<evidence type="ECO:0008006" key="5">
    <source>
        <dbReference type="Google" id="ProtNLM"/>
    </source>
</evidence>
<dbReference type="STRING" id="930990.A0A067MIZ4"/>
<dbReference type="PIRSF" id="PIRSF016184">
    <property type="entry name" value="PhzC_PhzF"/>
    <property type="match status" value="1"/>
</dbReference>
<dbReference type="HOGENOM" id="CLU_048756_2_1_1"/>
<keyword evidence="2" id="KW-0413">Isomerase</keyword>
<dbReference type="SUPFAM" id="SSF54506">
    <property type="entry name" value="Diaminopimelate epimerase-like"/>
    <property type="match status" value="1"/>
</dbReference>
<evidence type="ECO:0000313" key="3">
    <source>
        <dbReference type="EMBL" id="KDQ15748.1"/>
    </source>
</evidence>
<dbReference type="OrthoDB" id="75169at2759"/>
<dbReference type="GO" id="GO:0016853">
    <property type="term" value="F:isomerase activity"/>
    <property type="evidence" value="ECO:0007669"/>
    <property type="project" value="UniProtKB-KW"/>
</dbReference>
<protein>
    <recommendedName>
        <fullName evidence="5">Diaminopimelate epimerase-like protein</fullName>
    </recommendedName>
</protein>
<sequence>MLSSSALTYTIVDAFTSTPFKGNPAAVLIHPRGSLVPPDNTLKSIARELNAPISVFITHMDTSEDLIPTFGIRWILPTGIEAVLCGHGTLAAAQVMFADPSVVPAHHDTIRLSSTSGALLARRCGERVEMEFPAGETAPIADATLEERIKDVVWRAFGRTDDLYFKFVGRGKGLFEPLILVEIDGEKVELEDAAVDTQVFAELHPHRMIFITTSSPPSSRAQSHFRSRGFRIGIDLTEDQACGSAHCAMAPYWARKLPGFLPGTELRALQVGARTAEIGITFHEERGRANFEKQLDAIAY</sequence>
<dbReference type="PANTHER" id="PTHR13774:SF17">
    <property type="entry name" value="PHENAZINE BIOSYNTHESIS-LIKE DOMAIN-CONTAINING PROTEIN"/>
    <property type="match status" value="1"/>
</dbReference>
<accession>A0A067MIZ4</accession>